<dbReference type="PANTHER" id="PTHR43245">
    <property type="entry name" value="BIFUNCTIONAL POLYMYXIN RESISTANCE PROTEIN ARNA"/>
    <property type="match status" value="1"/>
</dbReference>
<dbReference type="Gene3D" id="3.40.50.720">
    <property type="entry name" value="NAD(P)-binding Rossmann-like Domain"/>
    <property type="match status" value="1"/>
</dbReference>
<dbReference type="Gene3D" id="3.90.25.10">
    <property type="entry name" value="UDP-galactose 4-epimerase, domain 1"/>
    <property type="match status" value="1"/>
</dbReference>
<organism evidence="2 3">
    <name type="scientific">Ktedonosporobacter rubrisoli</name>
    <dbReference type="NCBI Taxonomy" id="2509675"/>
    <lineage>
        <taxon>Bacteria</taxon>
        <taxon>Bacillati</taxon>
        <taxon>Chloroflexota</taxon>
        <taxon>Ktedonobacteria</taxon>
        <taxon>Ktedonobacterales</taxon>
        <taxon>Ktedonosporobacteraceae</taxon>
        <taxon>Ktedonosporobacter</taxon>
    </lineage>
</organism>
<dbReference type="EMBL" id="CP035758">
    <property type="protein sequence ID" value="QBD83538.1"/>
    <property type="molecule type" value="Genomic_DNA"/>
</dbReference>
<evidence type="ECO:0000259" key="1">
    <source>
        <dbReference type="Pfam" id="PF01370"/>
    </source>
</evidence>
<dbReference type="PRINTS" id="PR01713">
    <property type="entry name" value="NUCEPIMERASE"/>
</dbReference>
<dbReference type="InterPro" id="IPR001509">
    <property type="entry name" value="Epimerase_deHydtase"/>
</dbReference>
<name>A0A4P6K5A2_KTERU</name>
<dbReference type="OrthoDB" id="9803061at2"/>
<evidence type="ECO:0000313" key="2">
    <source>
        <dbReference type="EMBL" id="QBD83538.1"/>
    </source>
</evidence>
<feature type="domain" description="NAD-dependent epimerase/dehydratase" evidence="1">
    <location>
        <begin position="7"/>
        <end position="245"/>
    </location>
</feature>
<dbReference type="KEGG" id="kbs:EPA93_21295"/>
<proteinExistence type="predicted"/>
<keyword evidence="3" id="KW-1185">Reference proteome</keyword>
<dbReference type="PANTHER" id="PTHR43245:SF13">
    <property type="entry name" value="UDP-D-APIOSE_UDP-D-XYLOSE SYNTHASE 2"/>
    <property type="match status" value="1"/>
</dbReference>
<sequence>MAKAKYLVTGGAGFIGSHIAETLLKQGEAVRILDNIATGRQANLEALREYAERVEFIDGDIRDAKLVRTAVEGTEVVFHQAALASVPRSIADPVASLETNINGTQNVLLAARDAGVRRVVYASSSSVYGNTPTLPKHEEMPTAPMSPYAVQKLTGELLCGVFTRIYGLETVALRYFNVFGPRQDPASEYAAVIPRFITALLEKRRPIVFGDGEQTRDFTYVENVVQANLLAATAPAASGAAMNVGCGDQISLNSVLQIAGDLLGVRVDAEYREPRAGDVRDSLADISKAQRLLGYKPTVDFREGLARTIRALEAGR</sequence>
<dbReference type="InterPro" id="IPR036291">
    <property type="entry name" value="NAD(P)-bd_dom_sf"/>
</dbReference>
<dbReference type="AlphaFoldDB" id="A0A4P6K5A2"/>
<dbReference type="Proteomes" id="UP000290365">
    <property type="component" value="Chromosome"/>
</dbReference>
<dbReference type="InterPro" id="IPR050177">
    <property type="entry name" value="Lipid_A_modif_metabolic_enz"/>
</dbReference>
<accession>A0A4P6K5A2</accession>
<protein>
    <submittedName>
        <fullName evidence="2">SDR family oxidoreductase</fullName>
    </submittedName>
</protein>
<dbReference type="SUPFAM" id="SSF51735">
    <property type="entry name" value="NAD(P)-binding Rossmann-fold domains"/>
    <property type="match status" value="1"/>
</dbReference>
<evidence type="ECO:0000313" key="3">
    <source>
        <dbReference type="Proteomes" id="UP000290365"/>
    </source>
</evidence>
<gene>
    <name evidence="2" type="ORF">EPA93_21295</name>
</gene>
<reference evidence="2 3" key="1">
    <citation type="submission" date="2019-01" db="EMBL/GenBank/DDBJ databases">
        <title>Ktedonosporobacter rubrisoli SCAWS-G2.</title>
        <authorList>
            <person name="Huang Y."/>
            <person name="Yan B."/>
        </authorList>
    </citation>
    <scope>NUCLEOTIDE SEQUENCE [LARGE SCALE GENOMIC DNA]</scope>
    <source>
        <strain evidence="2 3">SCAWS-G2</strain>
    </source>
</reference>
<dbReference type="CDD" id="cd05256">
    <property type="entry name" value="UDP_AE_SDR_e"/>
    <property type="match status" value="1"/>
</dbReference>
<dbReference type="Pfam" id="PF01370">
    <property type="entry name" value="Epimerase"/>
    <property type="match status" value="1"/>
</dbReference>